<keyword evidence="4 7" id="KW-1133">Transmembrane helix</keyword>
<dbReference type="OrthoDB" id="10021397at2759"/>
<feature type="region of interest" description="Disordered" evidence="6">
    <location>
        <begin position="1"/>
        <end position="44"/>
    </location>
</feature>
<feature type="transmembrane region" description="Helical" evidence="7">
    <location>
        <begin position="256"/>
        <end position="276"/>
    </location>
</feature>
<dbReference type="AlphaFoldDB" id="A0A165DJT5"/>
<dbReference type="PANTHER" id="PTHR23501:SF177">
    <property type="entry name" value="MAJOR FACILITATOR SUPERFAMILY (MFS) PROFILE DOMAIN-CONTAINING PROTEIN-RELATED"/>
    <property type="match status" value="1"/>
</dbReference>
<keyword evidence="10" id="KW-1185">Reference proteome</keyword>
<name>A0A165DJT5_9BASI</name>
<dbReference type="InterPro" id="IPR020846">
    <property type="entry name" value="MFS_dom"/>
</dbReference>
<feature type="transmembrane region" description="Helical" evidence="7">
    <location>
        <begin position="127"/>
        <end position="146"/>
    </location>
</feature>
<feature type="transmembrane region" description="Helical" evidence="7">
    <location>
        <begin position="450"/>
        <end position="471"/>
    </location>
</feature>
<evidence type="ECO:0000259" key="8">
    <source>
        <dbReference type="PROSITE" id="PS50850"/>
    </source>
</evidence>
<sequence length="559" mass="59141">MSAANNVFPPLSERSSVTADTLTDIQLPESGVPTEKPSRADDSAETVAGEVEYPSGFRLLAIVVAVVASIFLAALDMTIVATAIPRITDEFHSLDDVGWYGSAFFLTLASFQSTWGKAFKYFSLKYGVLTSVGIFELGSLICAVAPNSVTLIVGRAIAGLGASGIASGAYTIIAFAAPPEKRPAYTGILGATYGVASVVGPLLGGVFTDKLTWRWCFYINLPIGGFAALIIFLFFKTPEAARPVDASPMEKFLQMDLLGTFTIMAAVVCYLLALQWGGVTGPWNNSKSYGLLIGFGLLVITFAIIEWRMGERSIILPRLLKQRTVAVSSVFIFFLAGGFFLLVYYVPVYFQSIDNVSASESGVRNVPLILGVAIFTILSGNLISYFGHYVPLMVFGACLATIGAGLLYTLDIGTSSSKWIGYQVVAGVGIGIAVQIPISAAQARVPMSDLAPVTATVLFFQTIGGAFFISAGQSIFTNRLLNTLAKTAPSVDPALVIATGATDLHQVFPADVLPGILRAYMDGLKDTYALAIAALGIASVVSIFVEWRNIEGVAAHGAA</sequence>
<feature type="transmembrane region" description="Helical" evidence="7">
    <location>
        <begin position="152"/>
        <end position="177"/>
    </location>
</feature>
<feature type="transmembrane region" description="Helical" evidence="7">
    <location>
        <begin position="288"/>
        <end position="305"/>
    </location>
</feature>
<dbReference type="GO" id="GO:0005886">
    <property type="term" value="C:plasma membrane"/>
    <property type="evidence" value="ECO:0007669"/>
    <property type="project" value="TreeGrafter"/>
</dbReference>
<reference evidence="9 10" key="1">
    <citation type="journal article" date="2016" name="Mol. Biol. Evol.">
        <title>Comparative Genomics of Early-Diverging Mushroom-Forming Fungi Provides Insights into the Origins of Lignocellulose Decay Capabilities.</title>
        <authorList>
            <person name="Nagy L.G."/>
            <person name="Riley R."/>
            <person name="Tritt A."/>
            <person name="Adam C."/>
            <person name="Daum C."/>
            <person name="Floudas D."/>
            <person name="Sun H."/>
            <person name="Yadav J.S."/>
            <person name="Pangilinan J."/>
            <person name="Larsson K.H."/>
            <person name="Matsuura K."/>
            <person name="Barry K."/>
            <person name="Labutti K."/>
            <person name="Kuo R."/>
            <person name="Ohm R.A."/>
            <person name="Bhattacharya S.S."/>
            <person name="Shirouzu T."/>
            <person name="Yoshinaga Y."/>
            <person name="Martin F.M."/>
            <person name="Grigoriev I.V."/>
            <person name="Hibbett D.S."/>
        </authorList>
    </citation>
    <scope>NUCLEOTIDE SEQUENCE [LARGE SCALE GENOMIC DNA]</scope>
    <source>
        <strain evidence="9 10">HHB12733</strain>
    </source>
</reference>
<dbReference type="PANTHER" id="PTHR23501">
    <property type="entry name" value="MAJOR FACILITATOR SUPERFAMILY"/>
    <property type="match status" value="1"/>
</dbReference>
<evidence type="ECO:0000256" key="2">
    <source>
        <dbReference type="ARBA" id="ARBA00022448"/>
    </source>
</evidence>
<feature type="transmembrane region" description="Helical" evidence="7">
    <location>
        <begin position="184"/>
        <end position="203"/>
    </location>
</feature>
<evidence type="ECO:0000313" key="9">
    <source>
        <dbReference type="EMBL" id="KZT52965.1"/>
    </source>
</evidence>
<dbReference type="InParanoid" id="A0A165DJT5"/>
<feature type="transmembrane region" description="Helical" evidence="7">
    <location>
        <begin position="527"/>
        <end position="545"/>
    </location>
</feature>
<feature type="transmembrane region" description="Helical" evidence="7">
    <location>
        <begin position="325"/>
        <end position="346"/>
    </location>
</feature>
<dbReference type="FunFam" id="1.20.1250.20:FF:000196">
    <property type="entry name" value="MFS toxin efflux pump (AflT)"/>
    <property type="match status" value="1"/>
</dbReference>
<dbReference type="InterPro" id="IPR011701">
    <property type="entry name" value="MFS"/>
</dbReference>
<organism evidence="9 10">
    <name type="scientific">Calocera cornea HHB12733</name>
    <dbReference type="NCBI Taxonomy" id="1353952"/>
    <lineage>
        <taxon>Eukaryota</taxon>
        <taxon>Fungi</taxon>
        <taxon>Dikarya</taxon>
        <taxon>Basidiomycota</taxon>
        <taxon>Agaricomycotina</taxon>
        <taxon>Dacrymycetes</taxon>
        <taxon>Dacrymycetales</taxon>
        <taxon>Dacrymycetaceae</taxon>
        <taxon>Calocera</taxon>
    </lineage>
</organism>
<dbReference type="Proteomes" id="UP000076842">
    <property type="component" value="Unassembled WGS sequence"/>
</dbReference>
<dbReference type="EMBL" id="KV424050">
    <property type="protein sequence ID" value="KZT52965.1"/>
    <property type="molecule type" value="Genomic_DNA"/>
</dbReference>
<dbReference type="GO" id="GO:0022857">
    <property type="term" value="F:transmembrane transporter activity"/>
    <property type="evidence" value="ECO:0007669"/>
    <property type="project" value="InterPro"/>
</dbReference>
<evidence type="ECO:0000256" key="5">
    <source>
        <dbReference type="ARBA" id="ARBA00023136"/>
    </source>
</evidence>
<feature type="transmembrane region" description="Helical" evidence="7">
    <location>
        <begin position="59"/>
        <end position="85"/>
    </location>
</feature>
<protein>
    <submittedName>
        <fullName evidence="9">Major facilitator superfamily transporter</fullName>
    </submittedName>
</protein>
<evidence type="ECO:0000256" key="7">
    <source>
        <dbReference type="SAM" id="Phobius"/>
    </source>
</evidence>
<feature type="transmembrane region" description="Helical" evidence="7">
    <location>
        <begin position="420"/>
        <end position="438"/>
    </location>
</feature>
<keyword evidence="2" id="KW-0813">Transport</keyword>
<dbReference type="SUPFAM" id="SSF103473">
    <property type="entry name" value="MFS general substrate transporter"/>
    <property type="match status" value="1"/>
</dbReference>
<dbReference type="PROSITE" id="PS50850">
    <property type="entry name" value="MFS"/>
    <property type="match status" value="1"/>
</dbReference>
<evidence type="ECO:0000313" key="10">
    <source>
        <dbReference type="Proteomes" id="UP000076842"/>
    </source>
</evidence>
<dbReference type="Pfam" id="PF07690">
    <property type="entry name" value="MFS_1"/>
    <property type="match status" value="1"/>
</dbReference>
<keyword evidence="5 7" id="KW-0472">Membrane</keyword>
<evidence type="ECO:0000256" key="1">
    <source>
        <dbReference type="ARBA" id="ARBA00004141"/>
    </source>
</evidence>
<feature type="compositionally biased region" description="Polar residues" evidence="6">
    <location>
        <begin position="13"/>
        <end position="24"/>
    </location>
</feature>
<comment type="subcellular location">
    <subcellularLocation>
        <location evidence="1">Membrane</location>
        <topology evidence="1">Multi-pass membrane protein</topology>
    </subcellularLocation>
</comment>
<dbReference type="FunFam" id="1.20.1720.10:FF:000012">
    <property type="entry name" value="MFS toxin efflux pump (AflT)"/>
    <property type="match status" value="1"/>
</dbReference>
<feature type="transmembrane region" description="Helical" evidence="7">
    <location>
        <begin position="215"/>
        <end position="235"/>
    </location>
</feature>
<evidence type="ECO:0000256" key="6">
    <source>
        <dbReference type="SAM" id="MobiDB-lite"/>
    </source>
</evidence>
<dbReference type="Gene3D" id="1.20.1720.10">
    <property type="entry name" value="Multidrug resistance protein D"/>
    <property type="match status" value="1"/>
</dbReference>
<evidence type="ECO:0000256" key="4">
    <source>
        <dbReference type="ARBA" id="ARBA00022989"/>
    </source>
</evidence>
<accession>A0A165DJT5</accession>
<feature type="transmembrane region" description="Helical" evidence="7">
    <location>
        <begin position="97"/>
        <end position="115"/>
    </location>
</feature>
<proteinExistence type="predicted"/>
<keyword evidence="3 7" id="KW-0812">Transmembrane</keyword>
<evidence type="ECO:0000256" key="3">
    <source>
        <dbReference type="ARBA" id="ARBA00022692"/>
    </source>
</evidence>
<feature type="domain" description="Major facilitator superfamily (MFS) profile" evidence="8">
    <location>
        <begin position="62"/>
        <end position="550"/>
    </location>
</feature>
<dbReference type="Gene3D" id="1.20.1250.20">
    <property type="entry name" value="MFS general substrate transporter like domains"/>
    <property type="match status" value="1"/>
</dbReference>
<dbReference type="CDD" id="cd17502">
    <property type="entry name" value="MFS_Azr1_MDR_like"/>
    <property type="match status" value="1"/>
</dbReference>
<dbReference type="InterPro" id="IPR036259">
    <property type="entry name" value="MFS_trans_sf"/>
</dbReference>
<gene>
    <name evidence="9" type="ORF">CALCODRAFT_440803</name>
</gene>
<feature type="transmembrane region" description="Helical" evidence="7">
    <location>
        <begin position="390"/>
        <end position="408"/>
    </location>
</feature>
<feature type="transmembrane region" description="Helical" evidence="7">
    <location>
        <begin position="366"/>
        <end position="383"/>
    </location>
</feature>